<gene>
    <name evidence="1" type="ORF">GALL_431840</name>
</gene>
<comment type="caution">
    <text evidence="1">The sequence shown here is derived from an EMBL/GenBank/DDBJ whole genome shotgun (WGS) entry which is preliminary data.</text>
</comment>
<protein>
    <submittedName>
        <fullName evidence="1">Uncharacterized protein</fullName>
    </submittedName>
</protein>
<proteinExistence type="predicted"/>
<evidence type="ECO:0000313" key="1">
    <source>
        <dbReference type="EMBL" id="OIQ75153.1"/>
    </source>
</evidence>
<accession>A0A1J5PUK7</accession>
<sequence>MKLWQFQSRLLEIFFVILWNCFNTNVQFGKPFQRVQK</sequence>
<reference evidence="1" key="1">
    <citation type="submission" date="2016-10" db="EMBL/GenBank/DDBJ databases">
        <title>Sequence of Gallionella enrichment culture.</title>
        <authorList>
            <person name="Poehlein A."/>
            <person name="Muehling M."/>
            <person name="Daniel R."/>
        </authorList>
    </citation>
    <scope>NUCLEOTIDE SEQUENCE</scope>
</reference>
<name>A0A1J5PUK7_9ZZZZ</name>
<dbReference type="EMBL" id="MLJW01002259">
    <property type="protein sequence ID" value="OIQ75153.1"/>
    <property type="molecule type" value="Genomic_DNA"/>
</dbReference>
<organism evidence="1">
    <name type="scientific">mine drainage metagenome</name>
    <dbReference type="NCBI Taxonomy" id="410659"/>
    <lineage>
        <taxon>unclassified sequences</taxon>
        <taxon>metagenomes</taxon>
        <taxon>ecological metagenomes</taxon>
    </lineage>
</organism>
<dbReference type="AlphaFoldDB" id="A0A1J5PUK7"/>